<comment type="caution">
    <text evidence="1">The sequence shown here is derived from an EMBL/GenBank/DDBJ whole genome shotgun (WGS) entry which is preliminary data.</text>
</comment>
<organism evidence="1 2">
    <name type="scientific">Cichorium intybus</name>
    <name type="common">Chicory</name>
    <dbReference type="NCBI Taxonomy" id="13427"/>
    <lineage>
        <taxon>Eukaryota</taxon>
        <taxon>Viridiplantae</taxon>
        <taxon>Streptophyta</taxon>
        <taxon>Embryophyta</taxon>
        <taxon>Tracheophyta</taxon>
        <taxon>Spermatophyta</taxon>
        <taxon>Magnoliopsida</taxon>
        <taxon>eudicotyledons</taxon>
        <taxon>Gunneridae</taxon>
        <taxon>Pentapetalae</taxon>
        <taxon>asterids</taxon>
        <taxon>campanulids</taxon>
        <taxon>Asterales</taxon>
        <taxon>Asteraceae</taxon>
        <taxon>Cichorioideae</taxon>
        <taxon>Cichorieae</taxon>
        <taxon>Cichoriinae</taxon>
        <taxon>Cichorium</taxon>
    </lineage>
</organism>
<evidence type="ECO:0000313" key="2">
    <source>
        <dbReference type="Proteomes" id="UP001055811"/>
    </source>
</evidence>
<reference evidence="1 2" key="2">
    <citation type="journal article" date="2022" name="Mol. Ecol. Resour.">
        <title>The genomes of chicory, endive, great burdock and yacon provide insights into Asteraceae paleo-polyploidization history and plant inulin production.</title>
        <authorList>
            <person name="Fan W."/>
            <person name="Wang S."/>
            <person name="Wang H."/>
            <person name="Wang A."/>
            <person name="Jiang F."/>
            <person name="Liu H."/>
            <person name="Zhao H."/>
            <person name="Xu D."/>
            <person name="Zhang Y."/>
        </authorList>
    </citation>
    <scope>NUCLEOTIDE SEQUENCE [LARGE SCALE GENOMIC DNA]</scope>
    <source>
        <strain evidence="2">cv. Punajuju</strain>
        <tissue evidence="1">Leaves</tissue>
    </source>
</reference>
<accession>A0ACB9F6X0</accession>
<proteinExistence type="predicted"/>
<keyword evidence="2" id="KW-1185">Reference proteome</keyword>
<protein>
    <submittedName>
        <fullName evidence="1">Uncharacterized protein</fullName>
    </submittedName>
</protein>
<dbReference type="EMBL" id="CM042011">
    <property type="protein sequence ID" value="KAI3766867.1"/>
    <property type="molecule type" value="Genomic_DNA"/>
</dbReference>
<evidence type="ECO:0000313" key="1">
    <source>
        <dbReference type="EMBL" id="KAI3766867.1"/>
    </source>
</evidence>
<sequence>MKIMGREKEEKGSDDILRKKCGGLENRVYVKRKISETFWNKHIHENTQRFYYTHDIQFTEGGLNRNTKLSKRRT</sequence>
<reference evidence="2" key="1">
    <citation type="journal article" date="2022" name="Mol. Ecol. Resour.">
        <title>The genomes of chicory, endive, great burdock and yacon provide insights into Asteraceae palaeo-polyploidization history and plant inulin production.</title>
        <authorList>
            <person name="Fan W."/>
            <person name="Wang S."/>
            <person name="Wang H."/>
            <person name="Wang A."/>
            <person name="Jiang F."/>
            <person name="Liu H."/>
            <person name="Zhao H."/>
            <person name="Xu D."/>
            <person name="Zhang Y."/>
        </authorList>
    </citation>
    <scope>NUCLEOTIDE SEQUENCE [LARGE SCALE GENOMIC DNA]</scope>
    <source>
        <strain evidence="2">cv. Punajuju</strain>
    </source>
</reference>
<gene>
    <name evidence="1" type="ORF">L2E82_16942</name>
</gene>
<name>A0ACB9F6X0_CICIN</name>
<dbReference type="Proteomes" id="UP001055811">
    <property type="component" value="Linkage Group LG03"/>
</dbReference>